<comment type="caution">
    <text evidence="2">The sequence shown here is derived from an EMBL/GenBank/DDBJ whole genome shotgun (WGS) entry which is preliminary data.</text>
</comment>
<evidence type="ECO:0000256" key="1">
    <source>
        <dbReference type="SAM" id="MobiDB-lite"/>
    </source>
</evidence>
<dbReference type="EMBL" id="JAKROA010000001">
    <property type="protein sequence ID" value="KAL5112485.1"/>
    <property type="molecule type" value="Genomic_DNA"/>
</dbReference>
<protein>
    <submittedName>
        <fullName evidence="2">Uncharacterized protein</fullName>
    </submittedName>
</protein>
<sequence>MGVQDDRVMLASYRGNYPSERKPPPMSTASGEATKAQELLIGWNDRVMADVQQCGNIAKRIDSASVEDAPHFLPSSPHCECIDNPVSLTLRPFHPANCRSRFYHLTLNFVSSPSVFGMELQPP</sequence>
<accession>A0ABR4QSF2</accession>
<organism evidence="2 3">
    <name type="scientific">Taenia crassiceps</name>
    <dbReference type="NCBI Taxonomy" id="6207"/>
    <lineage>
        <taxon>Eukaryota</taxon>
        <taxon>Metazoa</taxon>
        <taxon>Spiralia</taxon>
        <taxon>Lophotrochozoa</taxon>
        <taxon>Platyhelminthes</taxon>
        <taxon>Cestoda</taxon>
        <taxon>Eucestoda</taxon>
        <taxon>Cyclophyllidea</taxon>
        <taxon>Taeniidae</taxon>
        <taxon>Taenia</taxon>
    </lineage>
</organism>
<dbReference type="Proteomes" id="UP001651158">
    <property type="component" value="Unassembled WGS sequence"/>
</dbReference>
<proteinExistence type="predicted"/>
<name>A0ABR4QSF2_9CEST</name>
<evidence type="ECO:0000313" key="3">
    <source>
        <dbReference type="Proteomes" id="UP001651158"/>
    </source>
</evidence>
<gene>
    <name evidence="2" type="ORF">TcWFU_007305</name>
</gene>
<evidence type="ECO:0000313" key="2">
    <source>
        <dbReference type="EMBL" id="KAL5112485.1"/>
    </source>
</evidence>
<feature type="region of interest" description="Disordered" evidence="1">
    <location>
        <begin position="12"/>
        <end position="32"/>
    </location>
</feature>
<reference evidence="2 3" key="1">
    <citation type="journal article" date="2022" name="Front. Cell. Infect. Microbiol.">
        <title>The Genomes of Two Strains of Taenia crassiceps the Animal Model for the Study of Human Cysticercosis.</title>
        <authorList>
            <person name="Bobes R.J."/>
            <person name="Estrada K."/>
            <person name="Rios-Valencia D.G."/>
            <person name="Calderon-Gallegos A."/>
            <person name="de la Torre P."/>
            <person name="Carrero J.C."/>
            <person name="Sanchez-Flores A."/>
            <person name="Laclette J.P."/>
        </authorList>
    </citation>
    <scope>NUCLEOTIDE SEQUENCE [LARGE SCALE GENOMIC DNA]</scope>
    <source>
        <strain evidence="2">WFUcys</strain>
    </source>
</reference>
<keyword evidence="3" id="KW-1185">Reference proteome</keyword>